<evidence type="ECO:0000313" key="3">
    <source>
        <dbReference type="EMBL" id="KKK90898.1"/>
    </source>
</evidence>
<dbReference type="PANTHER" id="PTHR37294">
    <property type="entry name" value="3'-5' EXORIBONUCLEASE YHAM"/>
    <property type="match status" value="1"/>
</dbReference>
<dbReference type="InterPro" id="IPR003607">
    <property type="entry name" value="HD/PDEase_dom"/>
</dbReference>
<dbReference type="InterPro" id="IPR006674">
    <property type="entry name" value="HD_domain"/>
</dbReference>
<dbReference type="GO" id="GO:0031125">
    <property type="term" value="P:rRNA 3'-end processing"/>
    <property type="evidence" value="ECO:0007669"/>
    <property type="project" value="TreeGrafter"/>
</dbReference>
<evidence type="ECO:0000256" key="1">
    <source>
        <dbReference type="ARBA" id="ARBA00022801"/>
    </source>
</evidence>
<accession>A0A0F8ZAZ6</accession>
<dbReference type="Gene3D" id="1.10.3210.10">
    <property type="entry name" value="Hypothetical protein af1432"/>
    <property type="match status" value="1"/>
</dbReference>
<protein>
    <recommendedName>
        <fullName evidence="2">HD/PDEase domain-containing protein</fullName>
    </recommendedName>
</protein>
<evidence type="ECO:0000259" key="2">
    <source>
        <dbReference type="SMART" id="SM00471"/>
    </source>
</evidence>
<feature type="domain" description="HD/PDEase" evidence="2">
    <location>
        <begin position="158"/>
        <end position="291"/>
    </location>
</feature>
<dbReference type="EMBL" id="LAZR01048893">
    <property type="protein sequence ID" value="KKK90898.1"/>
    <property type="molecule type" value="Genomic_DNA"/>
</dbReference>
<dbReference type="InterPro" id="IPR012340">
    <property type="entry name" value="NA-bd_OB-fold"/>
</dbReference>
<reference evidence="3" key="1">
    <citation type="journal article" date="2015" name="Nature">
        <title>Complex archaea that bridge the gap between prokaryotes and eukaryotes.</title>
        <authorList>
            <person name="Spang A."/>
            <person name="Saw J.H."/>
            <person name="Jorgensen S.L."/>
            <person name="Zaremba-Niedzwiedzka K."/>
            <person name="Martijn J."/>
            <person name="Lind A.E."/>
            <person name="van Eijk R."/>
            <person name="Schleper C."/>
            <person name="Guy L."/>
            <person name="Ettema T.J."/>
        </authorList>
    </citation>
    <scope>NUCLEOTIDE SEQUENCE</scope>
</reference>
<dbReference type="Gene3D" id="2.40.50.140">
    <property type="entry name" value="Nucleic acid-binding proteins"/>
    <property type="match status" value="1"/>
</dbReference>
<dbReference type="PANTHER" id="PTHR37294:SF1">
    <property type="entry name" value="3'-5' EXORIBONUCLEASE YHAM"/>
    <property type="match status" value="1"/>
</dbReference>
<organism evidence="3">
    <name type="scientific">marine sediment metagenome</name>
    <dbReference type="NCBI Taxonomy" id="412755"/>
    <lineage>
        <taxon>unclassified sequences</taxon>
        <taxon>metagenomes</taxon>
        <taxon>ecological metagenomes</taxon>
    </lineage>
</organism>
<dbReference type="GO" id="GO:0003676">
    <property type="term" value="F:nucleic acid binding"/>
    <property type="evidence" value="ECO:0007669"/>
    <property type="project" value="InterPro"/>
</dbReference>
<dbReference type="InterPro" id="IPR004365">
    <property type="entry name" value="NA-bd_OB_tRNA"/>
</dbReference>
<comment type="caution">
    <text evidence="3">The sequence shown here is derived from an EMBL/GenBank/DDBJ whole genome shotgun (WGS) entry which is preliminary data.</text>
</comment>
<proteinExistence type="predicted"/>
<dbReference type="CDD" id="cd00077">
    <property type="entry name" value="HDc"/>
    <property type="match status" value="1"/>
</dbReference>
<name>A0A0F8ZAZ6_9ZZZZ</name>
<dbReference type="CDD" id="cd04492">
    <property type="entry name" value="YhaM_OBF_like"/>
    <property type="match status" value="1"/>
</dbReference>
<dbReference type="SUPFAM" id="SSF109604">
    <property type="entry name" value="HD-domain/PDEase-like"/>
    <property type="match status" value="1"/>
</dbReference>
<dbReference type="SMART" id="SM00471">
    <property type="entry name" value="HDc"/>
    <property type="match status" value="1"/>
</dbReference>
<dbReference type="InterPro" id="IPR050798">
    <property type="entry name" value="YhaM_exoribonuc/phosphodiest"/>
</dbReference>
<dbReference type="Pfam" id="PF01336">
    <property type="entry name" value="tRNA_anti-codon"/>
    <property type="match status" value="1"/>
</dbReference>
<sequence>MSKKFISQFNSGNTIDDIFLVQSRELRTTKNGSLYIQAQLADRTGMIEGRMWDASASFFESLGNDAFLRVKGRTEIYQNRMQLIIKNISKTNQEDIRLEDYLPGTEKDVNEMFSELKKIAGSIKQPHLQKLLNLFFNDNDFCKNFCSAPAAVQYHHAFLGGVLEHTLSVARLGIKITPLYPTLNRDLLISGIILHDIGKITELCYEKNFHYSDEGQLVGHLISGVLMIEEKVKQIDGFPKTLLDLLRHMILSHHGEYEWGSPKLPMTLEALALHYLDNIDAKIHAFNKAIAGDKDSSDNWTGYNKMFERKLFKKSSDYDY</sequence>
<dbReference type="Pfam" id="PF01966">
    <property type="entry name" value="HD"/>
    <property type="match status" value="1"/>
</dbReference>
<keyword evidence="1" id="KW-0378">Hydrolase</keyword>
<dbReference type="AlphaFoldDB" id="A0A0F8ZAZ6"/>
<dbReference type="GO" id="GO:0016787">
    <property type="term" value="F:hydrolase activity"/>
    <property type="evidence" value="ECO:0007669"/>
    <property type="project" value="UniProtKB-KW"/>
</dbReference>
<gene>
    <name evidence="3" type="ORF">LCGC14_2718380</name>
</gene>